<name>A0AAD5MX56_PARTN</name>
<dbReference type="AlphaFoldDB" id="A0AAD5MX56"/>
<proteinExistence type="predicted"/>
<organism evidence="1 2">
    <name type="scientific">Parelaphostrongylus tenuis</name>
    <name type="common">Meningeal worm</name>
    <dbReference type="NCBI Taxonomy" id="148309"/>
    <lineage>
        <taxon>Eukaryota</taxon>
        <taxon>Metazoa</taxon>
        <taxon>Ecdysozoa</taxon>
        <taxon>Nematoda</taxon>
        <taxon>Chromadorea</taxon>
        <taxon>Rhabditida</taxon>
        <taxon>Rhabditina</taxon>
        <taxon>Rhabditomorpha</taxon>
        <taxon>Strongyloidea</taxon>
        <taxon>Metastrongylidae</taxon>
        <taxon>Parelaphostrongylus</taxon>
    </lineage>
</organism>
<keyword evidence="2" id="KW-1185">Reference proteome</keyword>
<gene>
    <name evidence="1" type="ORF">KIN20_008901</name>
</gene>
<evidence type="ECO:0000313" key="1">
    <source>
        <dbReference type="EMBL" id="KAJ1352529.1"/>
    </source>
</evidence>
<evidence type="ECO:0000313" key="2">
    <source>
        <dbReference type="Proteomes" id="UP001196413"/>
    </source>
</evidence>
<protein>
    <submittedName>
        <fullName evidence="1">Uncharacterized protein</fullName>
    </submittedName>
</protein>
<dbReference type="Proteomes" id="UP001196413">
    <property type="component" value="Unassembled WGS sequence"/>
</dbReference>
<comment type="caution">
    <text evidence="1">The sequence shown here is derived from an EMBL/GenBank/DDBJ whole genome shotgun (WGS) entry which is preliminary data.</text>
</comment>
<dbReference type="EMBL" id="JAHQIW010001438">
    <property type="protein sequence ID" value="KAJ1352529.1"/>
    <property type="molecule type" value="Genomic_DNA"/>
</dbReference>
<accession>A0AAD5MX56</accession>
<sequence>MESYIVLNIIDRCYCDKPPPKFLLSVYTISNMKLFQTILLKQQDWKFKLSELNYDNVLDNDRVNGDRRFHERHRERPPTEAT</sequence>
<reference evidence="1" key="1">
    <citation type="submission" date="2021-06" db="EMBL/GenBank/DDBJ databases">
        <title>Parelaphostrongylus tenuis whole genome reference sequence.</title>
        <authorList>
            <person name="Garwood T.J."/>
            <person name="Larsen P.A."/>
            <person name="Fountain-Jones N.M."/>
            <person name="Garbe J.R."/>
            <person name="Macchietto M.G."/>
            <person name="Kania S.A."/>
            <person name="Gerhold R.W."/>
            <person name="Richards J.E."/>
            <person name="Wolf T.M."/>
        </authorList>
    </citation>
    <scope>NUCLEOTIDE SEQUENCE</scope>
    <source>
        <strain evidence="1">MNPRO001-30</strain>
        <tissue evidence="1">Meninges</tissue>
    </source>
</reference>